<dbReference type="Proteomes" id="UP000297245">
    <property type="component" value="Unassembled WGS sequence"/>
</dbReference>
<dbReference type="EMBL" id="ML180655">
    <property type="protein sequence ID" value="THU76908.1"/>
    <property type="molecule type" value="Genomic_DNA"/>
</dbReference>
<reference evidence="2 3" key="1">
    <citation type="journal article" date="2019" name="Nat. Ecol. Evol.">
        <title>Megaphylogeny resolves global patterns of mushroom evolution.</title>
        <authorList>
            <person name="Varga T."/>
            <person name="Krizsan K."/>
            <person name="Foldi C."/>
            <person name="Dima B."/>
            <person name="Sanchez-Garcia M."/>
            <person name="Sanchez-Ramirez S."/>
            <person name="Szollosi G.J."/>
            <person name="Szarkandi J.G."/>
            <person name="Papp V."/>
            <person name="Albert L."/>
            <person name="Andreopoulos W."/>
            <person name="Angelini C."/>
            <person name="Antonin V."/>
            <person name="Barry K.W."/>
            <person name="Bougher N.L."/>
            <person name="Buchanan P."/>
            <person name="Buyck B."/>
            <person name="Bense V."/>
            <person name="Catcheside P."/>
            <person name="Chovatia M."/>
            <person name="Cooper J."/>
            <person name="Damon W."/>
            <person name="Desjardin D."/>
            <person name="Finy P."/>
            <person name="Geml J."/>
            <person name="Haridas S."/>
            <person name="Hughes K."/>
            <person name="Justo A."/>
            <person name="Karasinski D."/>
            <person name="Kautmanova I."/>
            <person name="Kiss B."/>
            <person name="Kocsube S."/>
            <person name="Kotiranta H."/>
            <person name="LaButti K.M."/>
            <person name="Lechner B.E."/>
            <person name="Liimatainen K."/>
            <person name="Lipzen A."/>
            <person name="Lukacs Z."/>
            <person name="Mihaltcheva S."/>
            <person name="Morgado L.N."/>
            <person name="Niskanen T."/>
            <person name="Noordeloos M.E."/>
            <person name="Ohm R.A."/>
            <person name="Ortiz-Santana B."/>
            <person name="Ovrebo C."/>
            <person name="Racz N."/>
            <person name="Riley R."/>
            <person name="Savchenko A."/>
            <person name="Shiryaev A."/>
            <person name="Soop K."/>
            <person name="Spirin V."/>
            <person name="Szebenyi C."/>
            <person name="Tomsovsky M."/>
            <person name="Tulloss R.E."/>
            <person name="Uehling J."/>
            <person name="Grigoriev I.V."/>
            <person name="Vagvolgyi C."/>
            <person name="Papp T."/>
            <person name="Martin F.M."/>
            <person name="Miettinen O."/>
            <person name="Hibbett D.S."/>
            <person name="Nagy L.G."/>
        </authorList>
    </citation>
    <scope>NUCLEOTIDE SEQUENCE [LARGE SCALE GENOMIC DNA]</scope>
    <source>
        <strain evidence="2 3">CBS 962.96</strain>
    </source>
</reference>
<gene>
    <name evidence="2" type="ORF">K435DRAFT_812969</name>
</gene>
<accession>A0A4S8KNR3</accession>
<organism evidence="2 3">
    <name type="scientific">Dendrothele bispora (strain CBS 962.96)</name>
    <dbReference type="NCBI Taxonomy" id="1314807"/>
    <lineage>
        <taxon>Eukaryota</taxon>
        <taxon>Fungi</taxon>
        <taxon>Dikarya</taxon>
        <taxon>Basidiomycota</taxon>
        <taxon>Agaricomycotina</taxon>
        <taxon>Agaricomycetes</taxon>
        <taxon>Agaricomycetidae</taxon>
        <taxon>Agaricales</taxon>
        <taxon>Agaricales incertae sedis</taxon>
        <taxon>Dendrothele</taxon>
    </lineage>
</organism>
<dbReference type="SUPFAM" id="SSF48452">
    <property type="entry name" value="TPR-like"/>
    <property type="match status" value="1"/>
</dbReference>
<sequence length="144" mass="16337">MVKQEHIEVVEILGKANKFYSAVVEVIDNILVNIQDISVNEKNNLQVIKVDMLIWNAQWTEAEGEIIRIRGNNQLNNKNNTAQCIQRLGKFFGMQARDSGTMAAQCLQKLGNIHRMQDKYREAAEMLSKAKSQFEEISDQLGAA</sequence>
<feature type="coiled-coil region" evidence="1">
    <location>
        <begin position="113"/>
        <end position="140"/>
    </location>
</feature>
<dbReference type="AlphaFoldDB" id="A0A4S8KNR3"/>
<keyword evidence="3" id="KW-1185">Reference proteome</keyword>
<evidence type="ECO:0000313" key="3">
    <source>
        <dbReference type="Proteomes" id="UP000297245"/>
    </source>
</evidence>
<evidence type="ECO:0000256" key="1">
    <source>
        <dbReference type="SAM" id="Coils"/>
    </source>
</evidence>
<evidence type="ECO:0000313" key="2">
    <source>
        <dbReference type="EMBL" id="THU76908.1"/>
    </source>
</evidence>
<proteinExistence type="predicted"/>
<dbReference type="Gene3D" id="1.25.40.10">
    <property type="entry name" value="Tetratricopeptide repeat domain"/>
    <property type="match status" value="1"/>
</dbReference>
<protein>
    <submittedName>
        <fullName evidence="2">Uncharacterized protein</fullName>
    </submittedName>
</protein>
<dbReference type="OrthoDB" id="3042248at2759"/>
<dbReference type="InterPro" id="IPR011990">
    <property type="entry name" value="TPR-like_helical_dom_sf"/>
</dbReference>
<keyword evidence="1" id="KW-0175">Coiled coil</keyword>
<name>A0A4S8KNR3_DENBC</name>